<evidence type="ECO:0008006" key="3">
    <source>
        <dbReference type="Google" id="ProtNLM"/>
    </source>
</evidence>
<protein>
    <recommendedName>
        <fullName evidence="3">DUF892 domain containing protein</fullName>
    </recommendedName>
</protein>
<dbReference type="Proteomes" id="UP000093276">
    <property type="component" value="Chromosome"/>
</dbReference>
<sequence length="184" mass="20888">MKVKRKKSKTHQSMQQLYDALASQELSEMNMLVMAIANLKEEASSRSLTFLLGNFSATKRRVEYVKQSLQSSAGSFQKEHFSSVGFQREWIALLERTSKGPVRDAAMIAWLQKILHSHMASCRMLSILAKVLERAEEKELFEGFVAQAFDADSQLSDAADNTINFDAALDENRNLVREHYNPNL</sequence>
<name>A0AAC9D3H7_9FLAO</name>
<dbReference type="Pfam" id="PF05974">
    <property type="entry name" value="DUF892"/>
    <property type="match status" value="1"/>
</dbReference>
<dbReference type="InterPro" id="IPR010287">
    <property type="entry name" value="DUF892_YciF-like"/>
</dbReference>
<proteinExistence type="predicted"/>
<dbReference type="Gene3D" id="1.20.1260.10">
    <property type="match status" value="1"/>
</dbReference>
<accession>A0AAC9D3H7</accession>
<dbReference type="GeneID" id="32309838"/>
<dbReference type="EMBL" id="CP016907">
    <property type="protein sequence ID" value="AOC97034.1"/>
    <property type="molecule type" value="Genomic_DNA"/>
</dbReference>
<evidence type="ECO:0000313" key="2">
    <source>
        <dbReference type="Proteomes" id="UP000093276"/>
    </source>
</evidence>
<dbReference type="InterPro" id="IPR012347">
    <property type="entry name" value="Ferritin-like"/>
</dbReference>
<dbReference type="InterPro" id="IPR009078">
    <property type="entry name" value="Ferritin-like_SF"/>
</dbReference>
<dbReference type="RefSeq" id="WP_066034787.1">
    <property type="nucleotide sequence ID" value="NZ_CP016907.1"/>
</dbReference>
<dbReference type="KEGG" id="fjg:BB050_03956"/>
<evidence type="ECO:0000313" key="1">
    <source>
        <dbReference type="EMBL" id="AOC97034.1"/>
    </source>
</evidence>
<dbReference type="SUPFAM" id="SSF47240">
    <property type="entry name" value="Ferritin-like"/>
    <property type="match status" value="1"/>
</dbReference>
<dbReference type="AlphaFoldDB" id="A0AAC9D3H7"/>
<gene>
    <name evidence="1" type="ORF">BB050_03956</name>
</gene>
<organism evidence="1 2">
    <name type="scientific">Flavobacterium anhuiense</name>
    <dbReference type="NCBI Taxonomy" id="459526"/>
    <lineage>
        <taxon>Bacteria</taxon>
        <taxon>Pseudomonadati</taxon>
        <taxon>Bacteroidota</taxon>
        <taxon>Flavobacteriia</taxon>
        <taxon>Flavobacteriales</taxon>
        <taxon>Flavobacteriaceae</taxon>
        <taxon>Flavobacterium</taxon>
    </lineage>
</organism>
<reference evidence="1 2" key="1">
    <citation type="submission" date="2016-08" db="EMBL/GenBank/DDBJ databases">
        <title>Complete genome sequence of Flavobacterium johnsoniae strain GSE09, a volatile-producing biocontrol agent isolated from cucumber (Cucumis sativus).</title>
        <authorList>
            <person name="Jeong J.-J."/>
            <person name="Oh J.Y."/>
            <person name="Jim Y.J."/>
            <person name="Sang M.K."/>
            <person name="Kim K.D."/>
        </authorList>
    </citation>
    <scope>NUCLEOTIDE SEQUENCE [LARGE SCALE GENOMIC DNA]</scope>
    <source>
        <strain evidence="1 2">GSE09</strain>
    </source>
</reference>